<organism evidence="2 3">
    <name type="scientific">Stephania cephalantha</name>
    <dbReference type="NCBI Taxonomy" id="152367"/>
    <lineage>
        <taxon>Eukaryota</taxon>
        <taxon>Viridiplantae</taxon>
        <taxon>Streptophyta</taxon>
        <taxon>Embryophyta</taxon>
        <taxon>Tracheophyta</taxon>
        <taxon>Spermatophyta</taxon>
        <taxon>Magnoliopsida</taxon>
        <taxon>Ranunculales</taxon>
        <taxon>Menispermaceae</taxon>
        <taxon>Menispermoideae</taxon>
        <taxon>Cissampelideae</taxon>
        <taxon>Stephania</taxon>
    </lineage>
</organism>
<evidence type="ECO:0000313" key="2">
    <source>
        <dbReference type="EMBL" id="KAK9083574.1"/>
    </source>
</evidence>
<dbReference type="EMBL" id="JBBNAG010000013">
    <property type="protein sequence ID" value="KAK9083574.1"/>
    <property type="molecule type" value="Genomic_DNA"/>
</dbReference>
<comment type="caution">
    <text evidence="2">The sequence shown here is derived from an EMBL/GenBank/DDBJ whole genome shotgun (WGS) entry which is preliminary data.</text>
</comment>
<protein>
    <submittedName>
        <fullName evidence="2">Uncharacterized protein</fullName>
    </submittedName>
</protein>
<dbReference type="Proteomes" id="UP001419268">
    <property type="component" value="Unassembled WGS sequence"/>
</dbReference>
<reference evidence="2 3" key="1">
    <citation type="submission" date="2024-01" db="EMBL/GenBank/DDBJ databases">
        <title>Genome assemblies of Stephania.</title>
        <authorList>
            <person name="Yang L."/>
        </authorList>
    </citation>
    <scope>NUCLEOTIDE SEQUENCE [LARGE SCALE GENOMIC DNA]</scope>
    <source>
        <strain evidence="2">JXDWG</strain>
        <tissue evidence="2">Leaf</tissue>
    </source>
</reference>
<accession>A0AAP0E6J9</accession>
<keyword evidence="3" id="KW-1185">Reference proteome</keyword>
<feature type="region of interest" description="Disordered" evidence="1">
    <location>
        <begin position="74"/>
        <end position="93"/>
    </location>
</feature>
<dbReference type="AlphaFoldDB" id="A0AAP0E6J9"/>
<evidence type="ECO:0000256" key="1">
    <source>
        <dbReference type="SAM" id="MobiDB-lite"/>
    </source>
</evidence>
<evidence type="ECO:0000313" key="3">
    <source>
        <dbReference type="Proteomes" id="UP001419268"/>
    </source>
</evidence>
<gene>
    <name evidence="2" type="ORF">Scep_030045</name>
</gene>
<sequence length="93" mass="10415">MEAQKYLAYILAPSGSNAALSRDNGVDSLSRVPLSQYTQWYTAQGINAVILDARFEPWERGCMRGTSAVSILFNDGQDRRRPRGARQAIQKRP</sequence>
<name>A0AAP0E6J9_9MAGN</name>
<feature type="compositionally biased region" description="Basic residues" evidence="1">
    <location>
        <begin position="80"/>
        <end position="93"/>
    </location>
</feature>
<proteinExistence type="predicted"/>